<sequence length="92" mass="10043">MTKLSIFVVIAMLVMVSSAFRFQSRMNAKTEDPEDDFTPGTCGYTDSTTAWNECTTGSNCGRLCCDNCFEAQSNGHYSCIVTATYSGFGCNM</sequence>
<evidence type="ECO:0000256" key="1">
    <source>
        <dbReference type="SAM" id="SignalP"/>
    </source>
</evidence>
<protein>
    <submittedName>
        <fullName evidence="2">En-A3 pheromone</fullName>
    </submittedName>
</protein>
<organism evidence="2">
    <name type="scientific">Euplotes nobilii</name>
    <name type="common">Ciliate</name>
    <dbReference type="NCBI Taxonomy" id="184062"/>
    <lineage>
        <taxon>Eukaryota</taxon>
        <taxon>Sar</taxon>
        <taxon>Alveolata</taxon>
        <taxon>Ciliophora</taxon>
        <taxon>Intramacronucleata</taxon>
        <taxon>Spirotrichea</taxon>
        <taxon>Hypotrichia</taxon>
        <taxon>Euplotida</taxon>
        <taxon>Euplotidae</taxon>
        <taxon>Euplotes</taxon>
    </lineage>
</organism>
<accession>C4NXD7</accession>
<gene>
    <name evidence="2" type="primary">arc3</name>
</gene>
<evidence type="ECO:0000313" key="2">
    <source>
        <dbReference type="EMBL" id="ACQ66092.1"/>
    </source>
</evidence>
<feature type="signal peptide" evidence="1">
    <location>
        <begin position="1"/>
        <end position="19"/>
    </location>
</feature>
<name>C4NXD7_EUPNO</name>
<dbReference type="AlphaFoldDB" id="C4NXD7"/>
<dbReference type="Gene3D" id="1.20.50.40">
    <property type="match status" value="1"/>
</dbReference>
<keyword evidence="1" id="KW-0732">Signal</keyword>
<reference evidence="2" key="1">
    <citation type="journal article" date="2009" name="Mar. Genomics">
        <title>Characterization of the pheromone gene family of an Antarctic and Arctic protozoan ciliate, Euplotes nobilii.</title>
        <authorList>
            <person name="Vallesi A."/>
            <person name="Alimenti C."/>
            <person name="La Terza A."/>
            <person name="Di Giuseppe G."/>
            <person name="Dini F."/>
            <person name="Luporini P."/>
        </authorList>
    </citation>
    <scope>NUCLEOTIDE SEQUENCE</scope>
</reference>
<feature type="chain" id="PRO_5002941692" evidence="1">
    <location>
        <begin position="20"/>
        <end position="92"/>
    </location>
</feature>
<dbReference type="EMBL" id="FJ645722">
    <property type="protein sequence ID" value="ACQ66092.1"/>
    <property type="molecule type" value="Genomic_DNA"/>
</dbReference>
<proteinExistence type="predicted"/>